<reference evidence="1" key="1">
    <citation type="submission" date="2014-09" db="EMBL/GenBank/DDBJ databases">
        <authorList>
            <person name="Magalhaes I.L.F."/>
            <person name="Oliveira U."/>
            <person name="Santos F.R."/>
            <person name="Vidigal T.H.D.A."/>
            <person name="Brescovit A.D."/>
            <person name="Santos A.J."/>
        </authorList>
    </citation>
    <scope>NUCLEOTIDE SEQUENCE</scope>
    <source>
        <tissue evidence="1">Shoot tissue taken approximately 20 cm above the soil surface</tissue>
    </source>
</reference>
<evidence type="ECO:0000313" key="1">
    <source>
        <dbReference type="EMBL" id="JAE32264.1"/>
    </source>
</evidence>
<dbReference type="AlphaFoldDB" id="A0A0A9H8X1"/>
<organism evidence="1">
    <name type="scientific">Arundo donax</name>
    <name type="common">Giant reed</name>
    <name type="synonym">Donax arundinaceus</name>
    <dbReference type="NCBI Taxonomy" id="35708"/>
    <lineage>
        <taxon>Eukaryota</taxon>
        <taxon>Viridiplantae</taxon>
        <taxon>Streptophyta</taxon>
        <taxon>Embryophyta</taxon>
        <taxon>Tracheophyta</taxon>
        <taxon>Spermatophyta</taxon>
        <taxon>Magnoliopsida</taxon>
        <taxon>Liliopsida</taxon>
        <taxon>Poales</taxon>
        <taxon>Poaceae</taxon>
        <taxon>PACMAD clade</taxon>
        <taxon>Arundinoideae</taxon>
        <taxon>Arundineae</taxon>
        <taxon>Arundo</taxon>
    </lineage>
</organism>
<dbReference type="EMBL" id="GBRH01165632">
    <property type="protein sequence ID" value="JAE32264.1"/>
    <property type="molecule type" value="Transcribed_RNA"/>
</dbReference>
<proteinExistence type="predicted"/>
<name>A0A0A9H8X1_ARUDO</name>
<reference evidence="1" key="2">
    <citation type="journal article" date="2015" name="Data Brief">
        <title>Shoot transcriptome of the giant reed, Arundo donax.</title>
        <authorList>
            <person name="Barrero R.A."/>
            <person name="Guerrero F.D."/>
            <person name="Moolhuijzen P."/>
            <person name="Goolsby J.A."/>
            <person name="Tidwell J."/>
            <person name="Bellgard S.E."/>
            <person name="Bellgard M.I."/>
        </authorList>
    </citation>
    <scope>NUCLEOTIDE SEQUENCE</scope>
    <source>
        <tissue evidence="1">Shoot tissue taken approximately 20 cm above the soil surface</tissue>
    </source>
</reference>
<protein>
    <submittedName>
        <fullName evidence="1">Uncharacterized protein</fullName>
    </submittedName>
</protein>
<accession>A0A0A9H8X1</accession>
<sequence>MSNLQNIALDLIRKQMLKLYLLYATNFSKKLEFVVVDSW</sequence>